<name>A0A8H9N1X2_VIBVL</name>
<accession>A0A8H9N1X2</accession>
<comment type="caution">
    <text evidence="2">The sequence shown here is derived from an EMBL/GenBank/DDBJ whole genome shotgun (WGS) entry which is preliminary data.</text>
</comment>
<reference evidence="2" key="1">
    <citation type="journal article" date="2018" name="Genome Biol.">
        <title>SKESA: strategic k-mer extension for scrupulous assemblies.</title>
        <authorList>
            <person name="Souvorov A."/>
            <person name="Agarwala R."/>
            <person name="Lipman D.J."/>
        </authorList>
    </citation>
    <scope>NUCLEOTIDE SEQUENCE</scope>
    <source>
        <strain evidence="2">BCW_3452</strain>
    </source>
</reference>
<feature type="transmembrane region" description="Helical" evidence="1">
    <location>
        <begin position="34"/>
        <end position="51"/>
    </location>
</feature>
<evidence type="ECO:0000313" key="2">
    <source>
        <dbReference type="EMBL" id="HAS8541292.1"/>
    </source>
</evidence>
<dbReference type="EMBL" id="DACRBY010000020">
    <property type="protein sequence ID" value="HAS8541292.1"/>
    <property type="molecule type" value="Genomic_DNA"/>
</dbReference>
<evidence type="ECO:0000256" key="1">
    <source>
        <dbReference type="SAM" id="Phobius"/>
    </source>
</evidence>
<dbReference type="AlphaFoldDB" id="A0A8H9N1X2"/>
<sequence>MIAKLKLNLSTFVKSVIQMGNIVALDPKTSAPKIIKLFAHCMVLAFAGFTLSKQTIEHIDSGIASYIALTAISFVFINSIRISIERASERLTPYVMYTRAKNTKLRKLTVERNNALNVTVFRVGVDDKELLELLRVEGSHSEYAFYFFTSQKNVKHGQDIIWNTKEGLSTIEMSFT</sequence>
<gene>
    <name evidence="2" type="ORF">I7730_16030</name>
</gene>
<feature type="transmembrane region" description="Helical" evidence="1">
    <location>
        <begin position="63"/>
        <end position="80"/>
    </location>
</feature>
<proteinExistence type="predicted"/>
<dbReference type="Proteomes" id="UP000863257">
    <property type="component" value="Unassembled WGS sequence"/>
</dbReference>
<protein>
    <submittedName>
        <fullName evidence="2">Uncharacterized protein</fullName>
    </submittedName>
</protein>
<organism evidence="2 3">
    <name type="scientific">Vibrio vulnificus</name>
    <dbReference type="NCBI Taxonomy" id="672"/>
    <lineage>
        <taxon>Bacteria</taxon>
        <taxon>Pseudomonadati</taxon>
        <taxon>Pseudomonadota</taxon>
        <taxon>Gammaproteobacteria</taxon>
        <taxon>Vibrionales</taxon>
        <taxon>Vibrionaceae</taxon>
        <taxon>Vibrio</taxon>
    </lineage>
</organism>
<evidence type="ECO:0000313" key="3">
    <source>
        <dbReference type="Proteomes" id="UP000863257"/>
    </source>
</evidence>
<keyword evidence="1" id="KW-1133">Transmembrane helix</keyword>
<reference evidence="2" key="2">
    <citation type="submission" date="2019-01" db="EMBL/GenBank/DDBJ databases">
        <authorList>
            <consortium name="NCBI Pathogen Detection Project"/>
        </authorList>
    </citation>
    <scope>NUCLEOTIDE SEQUENCE</scope>
    <source>
        <strain evidence="2">BCW_3452</strain>
    </source>
</reference>
<keyword evidence="1" id="KW-0812">Transmembrane</keyword>
<keyword evidence="1" id="KW-0472">Membrane</keyword>